<keyword evidence="2" id="KW-1185">Reference proteome</keyword>
<evidence type="ECO:0000313" key="1">
    <source>
        <dbReference type="EMBL" id="TWU39102.1"/>
    </source>
</evidence>
<accession>A0A5C6DR33</accession>
<dbReference type="Proteomes" id="UP000315471">
    <property type="component" value="Unassembled WGS sequence"/>
</dbReference>
<gene>
    <name evidence="1" type="ORF">Q31b_41850</name>
</gene>
<organism evidence="1 2">
    <name type="scientific">Novipirellula aureliae</name>
    <dbReference type="NCBI Taxonomy" id="2527966"/>
    <lineage>
        <taxon>Bacteria</taxon>
        <taxon>Pseudomonadati</taxon>
        <taxon>Planctomycetota</taxon>
        <taxon>Planctomycetia</taxon>
        <taxon>Pirellulales</taxon>
        <taxon>Pirellulaceae</taxon>
        <taxon>Novipirellula</taxon>
    </lineage>
</organism>
<comment type="caution">
    <text evidence="1">The sequence shown here is derived from an EMBL/GenBank/DDBJ whole genome shotgun (WGS) entry which is preliminary data.</text>
</comment>
<proteinExistence type="predicted"/>
<reference evidence="1 2" key="1">
    <citation type="submission" date="2019-02" db="EMBL/GenBank/DDBJ databases">
        <title>Deep-cultivation of Planctomycetes and their phenomic and genomic characterization uncovers novel biology.</title>
        <authorList>
            <person name="Wiegand S."/>
            <person name="Jogler M."/>
            <person name="Boedeker C."/>
            <person name="Pinto D."/>
            <person name="Vollmers J."/>
            <person name="Rivas-Marin E."/>
            <person name="Kohn T."/>
            <person name="Peeters S.H."/>
            <person name="Heuer A."/>
            <person name="Rast P."/>
            <person name="Oberbeckmann S."/>
            <person name="Bunk B."/>
            <person name="Jeske O."/>
            <person name="Meyerdierks A."/>
            <person name="Storesund J.E."/>
            <person name="Kallscheuer N."/>
            <person name="Luecker S."/>
            <person name="Lage O.M."/>
            <person name="Pohl T."/>
            <person name="Merkel B.J."/>
            <person name="Hornburger P."/>
            <person name="Mueller R.-W."/>
            <person name="Bruemmer F."/>
            <person name="Labrenz M."/>
            <person name="Spormann A.M."/>
            <person name="Op Den Camp H."/>
            <person name="Overmann J."/>
            <person name="Amann R."/>
            <person name="Jetten M.S.M."/>
            <person name="Mascher T."/>
            <person name="Medema M.H."/>
            <person name="Devos D.P."/>
            <person name="Kaster A.-K."/>
            <person name="Ovreas L."/>
            <person name="Rohde M."/>
            <person name="Galperin M.Y."/>
            <person name="Jogler C."/>
        </authorList>
    </citation>
    <scope>NUCLEOTIDE SEQUENCE [LARGE SCALE GENOMIC DNA]</scope>
    <source>
        <strain evidence="1 2">Q31b</strain>
    </source>
</reference>
<dbReference type="EMBL" id="SJPY01000006">
    <property type="protein sequence ID" value="TWU39102.1"/>
    <property type="molecule type" value="Genomic_DNA"/>
</dbReference>
<name>A0A5C6DR33_9BACT</name>
<evidence type="ECO:0000313" key="2">
    <source>
        <dbReference type="Proteomes" id="UP000315471"/>
    </source>
</evidence>
<sequence length="120" mass="13386">MMFSVVFSMVGAGVMIVALVAQQRSFVIHFDNRNLVIERHGIGSEKRWSFPVEPIKSLDMADSGMQANGRAWPELQIETTDGRIVRLLTGRMEMQIAPLAAVLHQAIFDKRISSNDSGKQ</sequence>
<protein>
    <submittedName>
        <fullName evidence="1">Uncharacterized protein</fullName>
    </submittedName>
</protein>
<dbReference type="AlphaFoldDB" id="A0A5C6DR33"/>